<evidence type="ECO:0000259" key="3">
    <source>
        <dbReference type="Pfam" id="PF26534"/>
    </source>
</evidence>
<sequence>MRSYIGFTTIVAILAALVSAAPSLGFDLFNWNRSESSSPSSSADERCMTPDEAETTADIFRMLIQEYSHELATEALTEDFVDWASSVNIIINKGAAGPKSMDKPTFASRAAFIDGQGKQPQIPFTKIRVWPGCRHVAMRWKTGKSANGHLTEVDDIPVHGHVIIDVVPAEAGNRFNWRIKNIWSEFNSGAWLVNLGVFKPAMLPNADDVRHMREFGDGDGEKQTNTSMMSPEEDGVGHSKEVGDEVQEAPVEKQETPVEKQQSSTMSPNPDAVRHIDKPPGWSWSAEDARQGAAGC</sequence>
<reference evidence="4" key="2">
    <citation type="journal article" date="2022" name="Microb. Genom.">
        <title>A chromosome-scale genome assembly of the tomato pathogen Cladosporium fulvum reveals a compartmentalized genome architecture and the presence of a dispensable chromosome.</title>
        <authorList>
            <person name="Zaccaron A.Z."/>
            <person name="Chen L.H."/>
            <person name="Samaras A."/>
            <person name="Stergiopoulos I."/>
        </authorList>
    </citation>
    <scope>NUCLEOTIDE SEQUENCE</scope>
    <source>
        <strain evidence="4">Race5_Kim</strain>
    </source>
</reference>
<keyword evidence="5" id="KW-1185">Reference proteome</keyword>
<name>A0A9Q8LF72_PASFU</name>
<evidence type="ECO:0000256" key="2">
    <source>
        <dbReference type="SAM" id="SignalP"/>
    </source>
</evidence>
<feature type="chain" id="PRO_5040491495" description="NTF2-like domain-containing protein" evidence="2">
    <location>
        <begin position="21"/>
        <end position="296"/>
    </location>
</feature>
<dbReference type="Pfam" id="PF26534">
    <property type="entry name" value="NTF2_7"/>
    <property type="match status" value="1"/>
</dbReference>
<reference evidence="4" key="1">
    <citation type="submission" date="2021-12" db="EMBL/GenBank/DDBJ databases">
        <authorList>
            <person name="Zaccaron A."/>
            <person name="Stergiopoulos I."/>
        </authorList>
    </citation>
    <scope>NUCLEOTIDE SEQUENCE</scope>
    <source>
        <strain evidence="4">Race5_Kim</strain>
    </source>
</reference>
<protein>
    <recommendedName>
        <fullName evidence="3">NTF2-like domain-containing protein</fullName>
    </recommendedName>
</protein>
<dbReference type="RefSeq" id="XP_047760470.1">
    <property type="nucleotide sequence ID" value="XM_047904519.1"/>
</dbReference>
<evidence type="ECO:0000313" key="5">
    <source>
        <dbReference type="Proteomes" id="UP000756132"/>
    </source>
</evidence>
<feature type="region of interest" description="Disordered" evidence="1">
    <location>
        <begin position="216"/>
        <end position="296"/>
    </location>
</feature>
<proteinExistence type="predicted"/>
<evidence type="ECO:0000313" key="4">
    <source>
        <dbReference type="EMBL" id="UJO16104.1"/>
    </source>
</evidence>
<dbReference type="KEGG" id="ffu:CLAFUR5_05371"/>
<dbReference type="OrthoDB" id="3632761at2759"/>
<dbReference type="InterPro" id="IPR058645">
    <property type="entry name" value="NTF2-like_dom_7"/>
</dbReference>
<evidence type="ECO:0000256" key="1">
    <source>
        <dbReference type="SAM" id="MobiDB-lite"/>
    </source>
</evidence>
<feature type="signal peptide" evidence="2">
    <location>
        <begin position="1"/>
        <end position="20"/>
    </location>
</feature>
<gene>
    <name evidence="4" type="ORF">CLAFUR5_05371</name>
</gene>
<accession>A0A9Q8LF72</accession>
<keyword evidence="2" id="KW-0732">Signal</keyword>
<dbReference type="Proteomes" id="UP000756132">
    <property type="component" value="Chromosome 4"/>
</dbReference>
<dbReference type="GeneID" id="71985249"/>
<dbReference type="AlphaFoldDB" id="A0A9Q8LF72"/>
<organism evidence="4 5">
    <name type="scientific">Passalora fulva</name>
    <name type="common">Tomato leaf mold</name>
    <name type="synonym">Cladosporium fulvum</name>
    <dbReference type="NCBI Taxonomy" id="5499"/>
    <lineage>
        <taxon>Eukaryota</taxon>
        <taxon>Fungi</taxon>
        <taxon>Dikarya</taxon>
        <taxon>Ascomycota</taxon>
        <taxon>Pezizomycotina</taxon>
        <taxon>Dothideomycetes</taxon>
        <taxon>Dothideomycetidae</taxon>
        <taxon>Mycosphaerellales</taxon>
        <taxon>Mycosphaerellaceae</taxon>
        <taxon>Fulvia</taxon>
    </lineage>
</organism>
<feature type="domain" description="NTF2-like" evidence="3">
    <location>
        <begin position="47"/>
        <end position="197"/>
    </location>
</feature>
<dbReference type="EMBL" id="CP090166">
    <property type="protein sequence ID" value="UJO16104.1"/>
    <property type="molecule type" value="Genomic_DNA"/>
</dbReference>
<feature type="compositionally biased region" description="Polar residues" evidence="1">
    <location>
        <begin position="259"/>
        <end position="268"/>
    </location>
</feature>